<dbReference type="AlphaFoldDB" id="A0A5N6IZD9"/>
<evidence type="ECO:0000313" key="2">
    <source>
        <dbReference type="EMBL" id="KAB8271738.1"/>
    </source>
</evidence>
<feature type="transmembrane region" description="Helical" evidence="1">
    <location>
        <begin position="68"/>
        <end position="90"/>
    </location>
</feature>
<reference evidence="2 3" key="1">
    <citation type="submission" date="2019-04" db="EMBL/GenBank/DDBJ databases">
        <title>Fungal friends and foes A comparative genomics study of 23 Aspergillus species from section Flavi.</title>
        <authorList>
            <consortium name="DOE Joint Genome Institute"/>
            <person name="Kjaerbolling I."/>
            <person name="Vesth T.C."/>
            <person name="Frisvad J.C."/>
            <person name="Nybo J.L."/>
            <person name="Theobald S."/>
            <person name="Kildgaard S."/>
            <person name="Petersen T.I."/>
            <person name="Kuo A."/>
            <person name="Sato A."/>
            <person name="Lyhne E.K."/>
            <person name="Kogle M.E."/>
            <person name="Wiebenga A."/>
            <person name="Kun R.S."/>
            <person name="Lubbers R.J."/>
            <person name="Makela M.R."/>
            <person name="Barry K."/>
            <person name="Chovatia M."/>
            <person name="Clum A."/>
            <person name="Daum C."/>
            <person name="Haridas S."/>
            <person name="He G."/>
            <person name="LaButti K."/>
            <person name="Lipzen A."/>
            <person name="Mondo S."/>
            <person name="Pangilinan J."/>
            <person name="Riley R."/>
            <person name="Salamov A."/>
            <person name="Simmons B.A."/>
            <person name="Magnuson J.K."/>
            <person name="Henrissat B."/>
            <person name="Mortensen U.H."/>
            <person name="Larsen T.O."/>
            <person name="De vries R.P."/>
            <person name="Grigoriev I.V."/>
            <person name="Machida M."/>
            <person name="Baker S.E."/>
            <person name="Andersen M.R."/>
        </authorList>
    </citation>
    <scope>NUCLEOTIDE SEQUENCE [LARGE SCALE GENOMIC DNA]</scope>
    <source>
        <strain evidence="2 3">CBS 117635</strain>
    </source>
</reference>
<dbReference type="Proteomes" id="UP000326289">
    <property type="component" value="Unassembled WGS sequence"/>
</dbReference>
<feature type="transmembrane region" description="Helical" evidence="1">
    <location>
        <begin position="96"/>
        <end position="115"/>
    </location>
</feature>
<protein>
    <submittedName>
        <fullName evidence="2">Uncharacterized protein</fullName>
    </submittedName>
</protein>
<name>A0A5N6IZD9_9EURO</name>
<dbReference type="EMBL" id="ML732813">
    <property type="protein sequence ID" value="KAB8271738.1"/>
    <property type="molecule type" value="Genomic_DNA"/>
</dbReference>
<accession>A0A5N6IZD9</accession>
<keyword evidence="1" id="KW-1133">Transmembrane helix</keyword>
<gene>
    <name evidence="2" type="ORF">BDV30DRAFT_143537</name>
</gene>
<feature type="transmembrane region" description="Helical" evidence="1">
    <location>
        <begin position="32"/>
        <end position="56"/>
    </location>
</feature>
<keyword evidence="1" id="KW-0812">Transmembrane</keyword>
<organism evidence="2 3">
    <name type="scientific">Aspergillus minisclerotigenes</name>
    <dbReference type="NCBI Taxonomy" id="656917"/>
    <lineage>
        <taxon>Eukaryota</taxon>
        <taxon>Fungi</taxon>
        <taxon>Dikarya</taxon>
        <taxon>Ascomycota</taxon>
        <taxon>Pezizomycotina</taxon>
        <taxon>Eurotiomycetes</taxon>
        <taxon>Eurotiomycetidae</taxon>
        <taxon>Eurotiales</taxon>
        <taxon>Aspergillaceae</taxon>
        <taxon>Aspergillus</taxon>
        <taxon>Aspergillus subgen. Circumdati</taxon>
    </lineage>
</organism>
<sequence length="128" mass="14600">MGSQFCVLVCVCVSMVRLSVVACSSSLRSSCLFLFTGFSFHLSFFLYYFLSLLLAFPVRMYVFYTSAWAFDYVFVACSCSVLLFVSLYWFLLFSSMLSILSLIVLVCMFLGRLTLHLDFTRLPANNDP</sequence>
<evidence type="ECO:0000256" key="1">
    <source>
        <dbReference type="SAM" id="Phobius"/>
    </source>
</evidence>
<keyword evidence="3" id="KW-1185">Reference proteome</keyword>
<keyword evidence="1" id="KW-0472">Membrane</keyword>
<proteinExistence type="predicted"/>
<evidence type="ECO:0000313" key="3">
    <source>
        <dbReference type="Proteomes" id="UP000326289"/>
    </source>
</evidence>